<evidence type="ECO:0000256" key="6">
    <source>
        <dbReference type="ARBA" id="ARBA00023136"/>
    </source>
</evidence>
<keyword evidence="2" id="KW-1003">Cell membrane</keyword>
<dbReference type="CDD" id="cd16001">
    <property type="entry name" value="7tmA_P2Y3-like"/>
    <property type="match status" value="1"/>
</dbReference>
<sequence>VKSAISNASIIIIIMSIDYKHTLLPVTYSLVFLLGLTLNGAVLCLSWRLTRKWSCSTIYLVNLAVADLLYVCSLPLLILNYIWRDRWPFGDFLCRLVRFLFYANLYGSILFLTCISVHRYLGLCFPMKSIEWRTRRLAVETCVVAWIMVGLQVVPTYLYAHTGSLANKTVCYDLTSPDNFHNYLPYGTVLTVTGFVIPFVIIILSYCCIIKTLIVSGDSTQLQKPVRTKSIRTIVLVCGLLAVCFVPFHITRTIYLFVRAYLAQDCNILQTVSLAYKIWRPVISFNSCINPLLYFLSGDNYSTRLGLNTFCHSAHKILNF</sequence>
<dbReference type="GO" id="GO:0004930">
    <property type="term" value="F:G protein-coupled receptor activity"/>
    <property type="evidence" value="ECO:0007669"/>
    <property type="project" value="UniProtKB-KW"/>
</dbReference>
<evidence type="ECO:0000256" key="10">
    <source>
        <dbReference type="RuleBase" id="RU000688"/>
    </source>
</evidence>
<evidence type="ECO:0000313" key="14">
    <source>
        <dbReference type="Proteomes" id="UP000314986"/>
    </source>
</evidence>
<dbReference type="GO" id="GO:0005886">
    <property type="term" value="C:plasma membrane"/>
    <property type="evidence" value="ECO:0007669"/>
    <property type="project" value="UniProtKB-SubCell"/>
</dbReference>
<dbReference type="InParanoid" id="A0A4W3K0M8"/>
<feature type="transmembrane region" description="Helical" evidence="11">
    <location>
        <begin position="137"/>
        <end position="160"/>
    </location>
</feature>
<dbReference type="PANTHER" id="PTHR24231">
    <property type="entry name" value="PURINOCEPTOR-RELATED G-PROTEIN COUPLED RECEPTOR"/>
    <property type="match status" value="1"/>
</dbReference>
<evidence type="ECO:0000256" key="1">
    <source>
        <dbReference type="ARBA" id="ARBA00004651"/>
    </source>
</evidence>
<keyword evidence="9 10" id="KW-0807">Transducer</keyword>
<accession>A0A4W3K0M8</accession>
<comment type="similarity">
    <text evidence="10">Belongs to the G-protein coupled receptor 1 family.</text>
</comment>
<evidence type="ECO:0000256" key="11">
    <source>
        <dbReference type="SAM" id="Phobius"/>
    </source>
</evidence>
<dbReference type="Gene3D" id="1.20.1070.10">
    <property type="entry name" value="Rhodopsin 7-helix transmembrane proteins"/>
    <property type="match status" value="1"/>
</dbReference>
<organism evidence="13 14">
    <name type="scientific">Callorhinchus milii</name>
    <name type="common">Ghost shark</name>
    <dbReference type="NCBI Taxonomy" id="7868"/>
    <lineage>
        <taxon>Eukaryota</taxon>
        <taxon>Metazoa</taxon>
        <taxon>Chordata</taxon>
        <taxon>Craniata</taxon>
        <taxon>Vertebrata</taxon>
        <taxon>Chondrichthyes</taxon>
        <taxon>Holocephali</taxon>
        <taxon>Chimaeriformes</taxon>
        <taxon>Callorhinchidae</taxon>
        <taxon>Callorhinchus</taxon>
    </lineage>
</organism>
<dbReference type="PRINTS" id="PR01157">
    <property type="entry name" value="P2YPURNOCPTR"/>
</dbReference>
<keyword evidence="5 10" id="KW-0297">G-protein coupled receptor</keyword>
<dbReference type="PROSITE" id="PS50262">
    <property type="entry name" value="G_PROTEIN_RECEP_F1_2"/>
    <property type="match status" value="1"/>
</dbReference>
<proteinExistence type="inferred from homology"/>
<dbReference type="Proteomes" id="UP000314986">
    <property type="component" value="Unassembled WGS sequence"/>
</dbReference>
<evidence type="ECO:0000256" key="3">
    <source>
        <dbReference type="ARBA" id="ARBA00022692"/>
    </source>
</evidence>
<dbReference type="FunFam" id="1.20.1070.10:FF:000017">
    <property type="entry name" value="lysophosphatidic acid receptor 4"/>
    <property type="match status" value="1"/>
</dbReference>
<feature type="transmembrane region" description="Helical" evidence="11">
    <location>
        <begin position="59"/>
        <end position="83"/>
    </location>
</feature>
<evidence type="ECO:0000256" key="4">
    <source>
        <dbReference type="ARBA" id="ARBA00022989"/>
    </source>
</evidence>
<dbReference type="InterPro" id="IPR017452">
    <property type="entry name" value="GPCR_Rhodpsn_7TM"/>
</dbReference>
<reference evidence="14" key="3">
    <citation type="journal article" date="2014" name="Nature">
        <title>Elephant shark genome provides unique insights into gnathostome evolution.</title>
        <authorList>
            <consortium name="International Elephant Shark Genome Sequencing Consortium"/>
            <person name="Venkatesh B."/>
            <person name="Lee A.P."/>
            <person name="Ravi V."/>
            <person name="Maurya A.K."/>
            <person name="Lian M.M."/>
            <person name="Swann J.B."/>
            <person name="Ohta Y."/>
            <person name="Flajnik M.F."/>
            <person name="Sutoh Y."/>
            <person name="Kasahara M."/>
            <person name="Hoon S."/>
            <person name="Gangu V."/>
            <person name="Roy S.W."/>
            <person name="Irimia M."/>
            <person name="Korzh V."/>
            <person name="Kondrychyn I."/>
            <person name="Lim Z.W."/>
            <person name="Tay B.H."/>
            <person name="Tohari S."/>
            <person name="Kong K.W."/>
            <person name="Ho S."/>
            <person name="Lorente-Galdos B."/>
            <person name="Quilez J."/>
            <person name="Marques-Bonet T."/>
            <person name="Raney B.J."/>
            <person name="Ingham P.W."/>
            <person name="Tay A."/>
            <person name="Hillier L.W."/>
            <person name="Minx P."/>
            <person name="Boehm T."/>
            <person name="Wilson R.K."/>
            <person name="Brenner S."/>
            <person name="Warren W.C."/>
        </authorList>
    </citation>
    <scope>NUCLEOTIDE SEQUENCE [LARGE SCALE GENOMIC DNA]</scope>
</reference>
<evidence type="ECO:0000256" key="2">
    <source>
        <dbReference type="ARBA" id="ARBA00022475"/>
    </source>
</evidence>
<reference evidence="14" key="1">
    <citation type="journal article" date="2006" name="Science">
        <title>Ancient noncoding elements conserved in the human genome.</title>
        <authorList>
            <person name="Venkatesh B."/>
            <person name="Kirkness E.F."/>
            <person name="Loh Y.H."/>
            <person name="Halpern A.L."/>
            <person name="Lee A.P."/>
            <person name="Johnson J."/>
            <person name="Dandona N."/>
            <person name="Viswanathan L.D."/>
            <person name="Tay A."/>
            <person name="Venter J.C."/>
            <person name="Strausberg R.L."/>
            <person name="Brenner S."/>
        </authorList>
    </citation>
    <scope>NUCLEOTIDE SEQUENCE [LARGE SCALE GENOMIC DNA]</scope>
</reference>
<keyword evidence="8 10" id="KW-0675">Receptor</keyword>
<evidence type="ECO:0000256" key="5">
    <source>
        <dbReference type="ARBA" id="ARBA00023040"/>
    </source>
</evidence>
<evidence type="ECO:0000313" key="13">
    <source>
        <dbReference type="Ensembl" id="ENSCMIP00000044093.1"/>
    </source>
</evidence>
<reference evidence="13" key="5">
    <citation type="submission" date="2025-09" db="UniProtKB">
        <authorList>
            <consortium name="Ensembl"/>
        </authorList>
    </citation>
    <scope>IDENTIFICATION</scope>
</reference>
<keyword evidence="6 11" id="KW-0472">Membrane</keyword>
<dbReference type="OMA" id="LGVCHPL"/>
<dbReference type="STRING" id="7868.ENSCMIP00000044093"/>
<evidence type="ECO:0000256" key="9">
    <source>
        <dbReference type="ARBA" id="ARBA00023224"/>
    </source>
</evidence>
<dbReference type="PANTHER" id="PTHR24231:SF25">
    <property type="entry name" value="G-PROTEIN COUPLED RECEPTORS FAMILY 1 PROFILE DOMAIN-CONTAINING PROTEIN"/>
    <property type="match status" value="1"/>
</dbReference>
<evidence type="ECO:0000259" key="12">
    <source>
        <dbReference type="PROSITE" id="PS50262"/>
    </source>
</evidence>
<keyword evidence="4 11" id="KW-1133">Transmembrane helix</keyword>
<protein>
    <recommendedName>
        <fullName evidence="12">G-protein coupled receptors family 1 profile domain-containing protein</fullName>
    </recommendedName>
</protein>
<dbReference type="FunCoup" id="A0A4W3K0M8">
    <property type="interactions" value="40"/>
</dbReference>
<dbReference type="PROSITE" id="PS00237">
    <property type="entry name" value="G_PROTEIN_RECEP_F1_1"/>
    <property type="match status" value="1"/>
</dbReference>
<keyword evidence="3 10" id="KW-0812">Transmembrane</keyword>
<feature type="transmembrane region" description="Helical" evidence="11">
    <location>
        <begin position="103"/>
        <end position="125"/>
    </location>
</feature>
<keyword evidence="7" id="KW-1015">Disulfide bond</keyword>
<keyword evidence="14" id="KW-1185">Reference proteome</keyword>
<feature type="transmembrane region" description="Helical" evidence="11">
    <location>
        <begin position="26"/>
        <end position="47"/>
    </location>
</feature>
<dbReference type="Ensembl" id="ENSCMIT00000044727.1">
    <property type="protein sequence ID" value="ENSCMIP00000044093.1"/>
    <property type="gene ID" value="ENSCMIG00000018271.1"/>
</dbReference>
<reference evidence="13" key="4">
    <citation type="submission" date="2025-08" db="UniProtKB">
        <authorList>
            <consortium name="Ensembl"/>
        </authorList>
    </citation>
    <scope>IDENTIFICATION</scope>
</reference>
<feature type="transmembrane region" description="Helical" evidence="11">
    <location>
        <begin position="230"/>
        <end position="250"/>
    </location>
</feature>
<feature type="transmembrane region" description="Helical" evidence="11">
    <location>
        <begin position="183"/>
        <end position="209"/>
    </location>
</feature>
<dbReference type="SUPFAM" id="SSF81321">
    <property type="entry name" value="Family A G protein-coupled receptor-like"/>
    <property type="match status" value="1"/>
</dbReference>
<dbReference type="AlphaFoldDB" id="A0A4W3K0M8"/>
<evidence type="ECO:0000256" key="7">
    <source>
        <dbReference type="ARBA" id="ARBA00023157"/>
    </source>
</evidence>
<dbReference type="Pfam" id="PF00001">
    <property type="entry name" value="7tm_1"/>
    <property type="match status" value="1"/>
</dbReference>
<name>A0A4W3K0M8_CALMI</name>
<reference evidence="14" key="2">
    <citation type="journal article" date="2007" name="PLoS Biol.">
        <title>Survey sequencing and comparative analysis of the elephant shark (Callorhinchus milii) genome.</title>
        <authorList>
            <person name="Venkatesh B."/>
            <person name="Kirkness E.F."/>
            <person name="Loh Y.H."/>
            <person name="Halpern A.L."/>
            <person name="Lee A.P."/>
            <person name="Johnson J."/>
            <person name="Dandona N."/>
            <person name="Viswanathan L.D."/>
            <person name="Tay A."/>
            <person name="Venter J.C."/>
            <person name="Strausberg R.L."/>
            <person name="Brenner S."/>
        </authorList>
    </citation>
    <scope>NUCLEOTIDE SEQUENCE [LARGE SCALE GENOMIC DNA]</scope>
</reference>
<dbReference type="GeneTree" id="ENSGT01030000234621"/>
<evidence type="ECO:0000256" key="8">
    <source>
        <dbReference type="ARBA" id="ARBA00023170"/>
    </source>
</evidence>
<feature type="domain" description="G-protein coupled receptors family 1 profile" evidence="12">
    <location>
        <begin position="38"/>
        <end position="294"/>
    </location>
</feature>
<dbReference type="PRINTS" id="PR00237">
    <property type="entry name" value="GPCRRHODOPSN"/>
</dbReference>
<dbReference type="InterPro" id="IPR000276">
    <property type="entry name" value="GPCR_Rhodpsn"/>
</dbReference>
<comment type="subcellular location">
    <subcellularLocation>
        <location evidence="1">Cell membrane</location>
        <topology evidence="1">Multi-pass membrane protein</topology>
    </subcellularLocation>
</comment>